<reference evidence="7 8" key="1">
    <citation type="journal article" date="2017" name="Gigascience">
        <title>Draft genome of the honey bee ectoparasitic mite, Tropilaelaps mercedesae, is shaped by the parasitic life history.</title>
        <authorList>
            <person name="Dong X."/>
            <person name="Armstrong S.D."/>
            <person name="Xia D."/>
            <person name="Makepeace B.L."/>
            <person name="Darby A.C."/>
            <person name="Kadowaki T."/>
        </authorList>
    </citation>
    <scope>NUCLEOTIDE SEQUENCE [LARGE SCALE GENOMIC DNA]</scope>
    <source>
        <strain evidence="7">Wuxi-XJTLU</strain>
    </source>
</reference>
<feature type="compositionally biased region" description="Polar residues" evidence="6">
    <location>
        <begin position="403"/>
        <end position="415"/>
    </location>
</feature>
<dbReference type="CDD" id="cd04139">
    <property type="entry name" value="RalA_RalB"/>
    <property type="match status" value="1"/>
</dbReference>
<dbReference type="STRING" id="418985.A0A1V9Y3T8"/>
<feature type="compositionally biased region" description="Basic residues" evidence="6">
    <location>
        <begin position="587"/>
        <end position="596"/>
    </location>
</feature>
<feature type="region of interest" description="Disordered" evidence="6">
    <location>
        <begin position="451"/>
        <end position="606"/>
    </location>
</feature>
<protein>
    <submittedName>
        <fullName evidence="7">Ras-related protein ralB-B isoform X1</fullName>
    </submittedName>
</protein>
<dbReference type="NCBIfam" id="TIGR00231">
    <property type="entry name" value="small_GTP"/>
    <property type="match status" value="1"/>
</dbReference>
<dbReference type="GO" id="GO:0005525">
    <property type="term" value="F:GTP binding"/>
    <property type="evidence" value="ECO:0007669"/>
    <property type="project" value="UniProtKB-KW"/>
</dbReference>
<dbReference type="InterPro" id="IPR020849">
    <property type="entry name" value="Small_GTPase_Ras-type"/>
</dbReference>
<feature type="compositionally biased region" description="Basic and acidic residues" evidence="6">
    <location>
        <begin position="319"/>
        <end position="335"/>
    </location>
</feature>
<dbReference type="InterPro" id="IPR005225">
    <property type="entry name" value="Small_GTP-bd"/>
</dbReference>
<keyword evidence="8" id="KW-1185">Reference proteome</keyword>
<dbReference type="PROSITE" id="PS51420">
    <property type="entry name" value="RHO"/>
    <property type="match status" value="1"/>
</dbReference>
<dbReference type="GO" id="GO:0016020">
    <property type="term" value="C:membrane"/>
    <property type="evidence" value="ECO:0007669"/>
    <property type="project" value="InterPro"/>
</dbReference>
<feature type="region of interest" description="Disordered" evidence="6">
    <location>
        <begin position="300"/>
        <end position="369"/>
    </location>
</feature>
<dbReference type="EMBL" id="MNPL01000082">
    <property type="protein sequence ID" value="OQR80353.1"/>
    <property type="molecule type" value="Genomic_DNA"/>
</dbReference>
<dbReference type="InParanoid" id="A0A1V9Y3T8"/>
<feature type="compositionally biased region" description="Low complexity" evidence="6">
    <location>
        <begin position="342"/>
        <end position="355"/>
    </location>
</feature>
<feature type="compositionally biased region" description="Basic and acidic residues" evidence="6">
    <location>
        <begin position="563"/>
        <end position="586"/>
    </location>
</feature>
<feature type="region of interest" description="Disordered" evidence="6">
    <location>
        <begin position="660"/>
        <end position="691"/>
    </location>
</feature>
<keyword evidence="1" id="KW-0488">Methylation</keyword>
<evidence type="ECO:0000313" key="8">
    <source>
        <dbReference type="Proteomes" id="UP000192247"/>
    </source>
</evidence>
<dbReference type="SMART" id="SM00175">
    <property type="entry name" value="RAB"/>
    <property type="match status" value="1"/>
</dbReference>
<comment type="caution">
    <text evidence="7">The sequence shown here is derived from an EMBL/GenBank/DDBJ whole genome shotgun (WGS) entry which is preliminary data.</text>
</comment>
<dbReference type="Proteomes" id="UP000192247">
    <property type="component" value="Unassembled WGS sequence"/>
</dbReference>
<dbReference type="GO" id="GO:0007165">
    <property type="term" value="P:signal transduction"/>
    <property type="evidence" value="ECO:0007669"/>
    <property type="project" value="InterPro"/>
</dbReference>
<dbReference type="PROSITE" id="PS51419">
    <property type="entry name" value="RAB"/>
    <property type="match status" value="1"/>
</dbReference>
<dbReference type="FunFam" id="3.40.50.300:FF:002309">
    <property type="entry name" value="Ras-related protein Ral-A"/>
    <property type="match status" value="1"/>
</dbReference>
<evidence type="ECO:0000256" key="1">
    <source>
        <dbReference type="ARBA" id="ARBA00022481"/>
    </source>
</evidence>
<dbReference type="SUPFAM" id="SSF52540">
    <property type="entry name" value="P-loop containing nucleoside triphosphate hydrolases"/>
    <property type="match status" value="1"/>
</dbReference>
<dbReference type="Pfam" id="PF00071">
    <property type="entry name" value="Ras"/>
    <property type="match status" value="1"/>
</dbReference>
<dbReference type="GO" id="GO:0012505">
    <property type="term" value="C:endomembrane system"/>
    <property type="evidence" value="ECO:0007669"/>
    <property type="project" value="UniProtKB-SubCell"/>
</dbReference>
<dbReference type="PANTHER" id="PTHR24070">
    <property type="entry name" value="RAS, DI-RAS, AND RHEB FAMILY MEMBERS OF SMALL GTPASE SUPERFAMILY"/>
    <property type="match status" value="1"/>
</dbReference>
<evidence type="ECO:0000313" key="7">
    <source>
        <dbReference type="EMBL" id="OQR80353.1"/>
    </source>
</evidence>
<keyword evidence="2" id="KW-0547">Nucleotide-binding</keyword>
<proteinExistence type="predicted"/>
<comment type="subcellular location">
    <subcellularLocation>
        <location evidence="5">Endomembrane system</location>
        <topology evidence="5">Lipid-anchor</topology>
        <orientation evidence="5">Cytoplasmic side</orientation>
    </subcellularLocation>
</comment>
<dbReference type="SMART" id="SM00173">
    <property type="entry name" value="RAS"/>
    <property type="match status" value="1"/>
</dbReference>
<dbReference type="Gene3D" id="3.40.50.300">
    <property type="entry name" value="P-loop containing nucleotide triphosphate hydrolases"/>
    <property type="match status" value="1"/>
</dbReference>
<gene>
    <name evidence="7" type="ORF">BIW11_05113</name>
</gene>
<dbReference type="InterPro" id="IPR027417">
    <property type="entry name" value="P-loop_NTPase"/>
</dbReference>
<evidence type="ECO:0000256" key="6">
    <source>
        <dbReference type="SAM" id="MobiDB-lite"/>
    </source>
</evidence>
<dbReference type="InterPro" id="IPR001806">
    <property type="entry name" value="Small_GTPase"/>
</dbReference>
<dbReference type="SMART" id="SM00174">
    <property type="entry name" value="RHO"/>
    <property type="match status" value="1"/>
</dbReference>
<dbReference type="GO" id="GO:0003924">
    <property type="term" value="F:GTPase activity"/>
    <property type="evidence" value="ECO:0007669"/>
    <property type="project" value="InterPro"/>
</dbReference>
<dbReference type="SMART" id="SM00176">
    <property type="entry name" value="RAN"/>
    <property type="match status" value="1"/>
</dbReference>
<feature type="compositionally biased region" description="Polar residues" evidence="6">
    <location>
        <begin position="495"/>
        <end position="504"/>
    </location>
</feature>
<name>A0A1V9Y3T8_9ACAR</name>
<keyword evidence="3" id="KW-0342">GTP-binding</keyword>
<feature type="compositionally biased region" description="Polar residues" evidence="6">
    <location>
        <begin position="428"/>
        <end position="439"/>
    </location>
</feature>
<keyword evidence="4" id="KW-0449">Lipoprotein</keyword>
<dbReference type="PRINTS" id="PR00449">
    <property type="entry name" value="RASTRNSFRMNG"/>
</dbReference>
<evidence type="ECO:0000256" key="5">
    <source>
        <dbReference type="ARBA" id="ARBA00046278"/>
    </source>
</evidence>
<dbReference type="AlphaFoldDB" id="A0A1V9Y3T8"/>
<dbReference type="PROSITE" id="PS51421">
    <property type="entry name" value="RAS"/>
    <property type="match status" value="1"/>
</dbReference>
<sequence>MISVFTENASILAIAFCSKYANLTRTMSAPSSDAYKVVIIGSGGVGKSAITLQFMYNEFVKDYEPSKVSSYSRELVLDGEGINVNILDTAGQEDYANVRDSYFRAGEGFLLVFSITETETFQAVDSLREHILRVKGDDGTPILLVGNKADMEYQRQVSRKEAEALASSWGIEYIECSAKIEDNVTDAYYMVSKHLKTVTGLCSGLKMSFSFLDKLANSEDPADDHNAAVNAQRAAKTSGPTAEAAPASTNATVPTVQHVEVDNLQSTATASTGQYSSSTDVFDNIRCPNTFEDNSQLDKYFDSHYSTPSPRPRRSKRIAKMDLKPDEVKPAEKAPKANVLRKPAATTKTPPKTKASANTGDAKHKTSTPYATPVADWAKKLQTTPGPVYKKSLLKMALGNAARNYSGSSDTQQRAIAQDTAKRRIGPRTSTPKQPNRLAFSSNPRIVQKVKDKTPPVIVEESEVPSKKPVKKATRAATRTTSQAIIRPLEPCQPLTRQLSSTIAKSKLQPVKPALRPRRSVGLQNAVPRTEIRSNRGQSGTATSKKNTTTSNKVTPKQTSRPAEPKPGEKSISERMGTKKVQEPRRSLKSLVRKRNSTSSKTKSSVIRGAVKAAASFKEKDYSNKENAHLTLRRGHARGANQYSHIQSKVAQVFNRGPAASTAPKLNDMKTTKQNAKASRKPLHEKPFLPSGKVRHETTFNVTSGNLTIAGQTMAQFCKNFHYQTPPRYRFVSLVAKMFTGLYNA</sequence>
<organism evidence="7 8">
    <name type="scientific">Tropilaelaps mercedesae</name>
    <dbReference type="NCBI Taxonomy" id="418985"/>
    <lineage>
        <taxon>Eukaryota</taxon>
        <taxon>Metazoa</taxon>
        <taxon>Ecdysozoa</taxon>
        <taxon>Arthropoda</taxon>
        <taxon>Chelicerata</taxon>
        <taxon>Arachnida</taxon>
        <taxon>Acari</taxon>
        <taxon>Parasitiformes</taxon>
        <taxon>Mesostigmata</taxon>
        <taxon>Gamasina</taxon>
        <taxon>Dermanyssoidea</taxon>
        <taxon>Laelapidae</taxon>
        <taxon>Tropilaelaps</taxon>
    </lineage>
</organism>
<evidence type="ECO:0000256" key="4">
    <source>
        <dbReference type="ARBA" id="ARBA00023288"/>
    </source>
</evidence>
<feature type="region of interest" description="Disordered" evidence="6">
    <location>
        <begin position="220"/>
        <end position="254"/>
    </location>
</feature>
<accession>A0A1V9Y3T8</accession>
<dbReference type="OrthoDB" id="10582500at2759"/>
<feature type="region of interest" description="Disordered" evidence="6">
    <location>
        <begin position="403"/>
        <end position="439"/>
    </location>
</feature>
<evidence type="ECO:0000256" key="2">
    <source>
        <dbReference type="ARBA" id="ARBA00022741"/>
    </source>
</evidence>
<feature type="compositionally biased region" description="Low complexity" evidence="6">
    <location>
        <begin position="541"/>
        <end position="557"/>
    </location>
</feature>
<evidence type="ECO:0000256" key="3">
    <source>
        <dbReference type="ARBA" id="ARBA00023134"/>
    </source>
</evidence>